<dbReference type="InterPro" id="IPR050988">
    <property type="entry name" value="Mannitol_DH/Oxidoreductase"/>
</dbReference>
<evidence type="ECO:0000256" key="2">
    <source>
        <dbReference type="ARBA" id="ARBA00023027"/>
    </source>
</evidence>
<dbReference type="InterPro" id="IPR000669">
    <property type="entry name" value="Mannitol_DH"/>
</dbReference>
<dbReference type="PANTHER" id="PTHR43362:SF1">
    <property type="entry name" value="MANNITOL DEHYDROGENASE 2-RELATED"/>
    <property type="match status" value="1"/>
</dbReference>
<dbReference type="GO" id="GO:0016491">
    <property type="term" value="F:oxidoreductase activity"/>
    <property type="evidence" value="ECO:0007669"/>
    <property type="project" value="UniProtKB-KW"/>
</dbReference>
<evidence type="ECO:0000259" key="4">
    <source>
        <dbReference type="Pfam" id="PF08125"/>
    </source>
</evidence>
<dbReference type="Gene3D" id="1.10.1040.10">
    <property type="entry name" value="N-(1-d-carboxylethyl)-l-norvaline Dehydrogenase, domain 2"/>
    <property type="match status" value="1"/>
</dbReference>
<dbReference type="SUPFAM" id="SSF48179">
    <property type="entry name" value="6-phosphogluconate dehydrogenase C-terminal domain-like"/>
    <property type="match status" value="1"/>
</dbReference>
<keyword evidence="1 5" id="KW-0560">Oxidoreductase</keyword>
<name>A0ABW5ZR33_9FLAO</name>
<dbReference type="Pfam" id="PF08125">
    <property type="entry name" value="Mannitol_dh_C"/>
    <property type="match status" value="1"/>
</dbReference>
<gene>
    <name evidence="5" type="ORF">ACFS29_00570</name>
</gene>
<dbReference type="PROSITE" id="PS00974">
    <property type="entry name" value="MANNITOL_DHGENASE"/>
    <property type="match status" value="1"/>
</dbReference>
<organism evidence="5 6">
    <name type="scientific">Psychroserpens luteus</name>
    <dbReference type="NCBI Taxonomy" id="1434066"/>
    <lineage>
        <taxon>Bacteria</taxon>
        <taxon>Pseudomonadati</taxon>
        <taxon>Bacteroidota</taxon>
        <taxon>Flavobacteriia</taxon>
        <taxon>Flavobacteriales</taxon>
        <taxon>Flavobacteriaceae</taxon>
        <taxon>Psychroserpens</taxon>
    </lineage>
</organism>
<reference evidence="6" key="1">
    <citation type="journal article" date="2019" name="Int. J. Syst. Evol. Microbiol.">
        <title>The Global Catalogue of Microorganisms (GCM) 10K type strain sequencing project: providing services to taxonomists for standard genome sequencing and annotation.</title>
        <authorList>
            <consortium name="The Broad Institute Genomics Platform"/>
            <consortium name="The Broad Institute Genome Sequencing Center for Infectious Disease"/>
            <person name="Wu L."/>
            <person name="Ma J."/>
        </authorList>
    </citation>
    <scope>NUCLEOTIDE SEQUENCE [LARGE SCALE GENOMIC DNA]</scope>
    <source>
        <strain evidence="6">KCTC 32514</strain>
    </source>
</reference>
<protein>
    <submittedName>
        <fullName evidence="5">Mannitol dehydrogenase family protein</fullName>
        <ecNumber evidence="5">1.1.1.-</ecNumber>
    </submittedName>
</protein>
<keyword evidence="2" id="KW-0520">NAD</keyword>
<feature type="domain" description="Mannitol dehydrogenase C-terminal" evidence="4">
    <location>
        <begin position="290"/>
        <end position="478"/>
    </location>
</feature>
<evidence type="ECO:0000313" key="6">
    <source>
        <dbReference type="Proteomes" id="UP001597548"/>
    </source>
</evidence>
<dbReference type="InterPro" id="IPR023027">
    <property type="entry name" value="Mannitol_DH_CS"/>
</dbReference>
<evidence type="ECO:0000313" key="5">
    <source>
        <dbReference type="EMBL" id="MFD2914117.1"/>
    </source>
</evidence>
<dbReference type="EMBL" id="JBHUOS010000001">
    <property type="protein sequence ID" value="MFD2914117.1"/>
    <property type="molecule type" value="Genomic_DNA"/>
</dbReference>
<dbReference type="EC" id="1.1.1.-" evidence="5"/>
<keyword evidence="6" id="KW-1185">Reference proteome</keyword>
<dbReference type="SUPFAM" id="SSF51735">
    <property type="entry name" value="NAD(P)-binding Rossmann-fold domains"/>
    <property type="match status" value="1"/>
</dbReference>
<dbReference type="Gene3D" id="3.40.50.720">
    <property type="entry name" value="NAD(P)-binding Rossmann-like Domain"/>
    <property type="match status" value="1"/>
</dbReference>
<dbReference type="InterPro" id="IPR008927">
    <property type="entry name" value="6-PGluconate_DH-like_C_sf"/>
</dbReference>
<dbReference type="PRINTS" id="PR00084">
    <property type="entry name" value="MTLDHDRGNASE"/>
</dbReference>
<evidence type="ECO:0000256" key="1">
    <source>
        <dbReference type="ARBA" id="ARBA00023002"/>
    </source>
</evidence>
<sequence length="495" mass="55059">MEKLKLNTKNLSAISERVATPKYNRSNIKTGIVHVGIGGFHRAHEAFYTDQLLQDELVKDWGICGVALLDFDTKIYNTLKEQDGLYTLIVKELDGTHTKQVIGSIVECLFAPENPLKVIEKMASPEVKIITLTITEGGYNYNEATKQFDFTNPLIVHDLANPNAPKTIFGYLTQALKLRQERGLKGLTIQSCDNIQGNGHMTQNMLLSYVAKAAPTLTEWIIDNVSFPNAMVDRITPVTSIEDIAHLKEISGIDDAWPVVCEPFKQWVIEDNFIEGRPAWETVGAQFVSNVEPYEKMKLSLLNAGHSVLGLLGALVGYNTIDEAVNNPNIRTFLNNYMDVEVTPTLGDLEGINLSDYKQSLLERFGNINIKDQIDRICSETSAKFPIFILPTINSQLKANGSIKLAAFVTAAWAIYSLGKNENGEPLNIIDALKTQLNEKAKTAIQNPTAFLEIDSVFSDLNTSTIFVNEYTKAYQDIANRGIEACVKDYNNDIN</sequence>
<dbReference type="InterPro" id="IPR013131">
    <property type="entry name" value="Mannitol_DH_N"/>
</dbReference>
<comment type="caution">
    <text evidence="5">The sequence shown here is derived from an EMBL/GenBank/DDBJ whole genome shotgun (WGS) entry which is preliminary data.</text>
</comment>
<dbReference type="Pfam" id="PF01232">
    <property type="entry name" value="Mannitol_dh"/>
    <property type="match status" value="1"/>
</dbReference>
<dbReference type="InterPro" id="IPR013328">
    <property type="entry name" value="6PGD_dom2"/>
</dbReference>
<evidence type="ECO:0000259" key="3">
    <source>
        <dbReference type="Pfam" id="PF01232"/>
    </source>
</evidence>
<dbReference type="RefSeq" id="WP_194507207.1">
    <property type="nucleotide sequence ID" value="NZ_JADILU010000002.1"/>
</dbReference>
<dbReference type="PANTHER" id="PTHR43362">
    <property type="entry name" value="MANNITOL DEHYDROGENASE DSF1-RELATED"/>
    <property type="match status" value="1"/>
</dbReference>
<accession>A0ABW5ZR33</accession>
<feature type="domain" description="Mannitol dehydrogenase N-terminal" evidence="3">
    <location>
        <begin position="31"/>
        <end position="281"/>
    </location>
</feature>
<proteinExistence type="predicted"/>
<dbReference type="InterPro" id="IPR036291">
    <property type="entry name" value="NAD(P)-bd_dom_sf"/>
</dbReference>
<dbReference type="InterPro" id="IPR013118">
    <property type="entry name" value="Mannitol_DH_C"/>
</dbReference>
<dbReference type="Proteomes" id="UP001597548">
    <property type="component" value="Unassembled WGS sequence"/>
</dbReference>